<comment type="similarity">
    <text evidence="2 8">Belongs to the NOB1 family.</text>
</comment>
<feature type="region of interest" description="Disordered" evidence="9">
    <location>
        <begin position="248"/>
        <end position="322"/>
    </location>
</feature>
<organism evidence="12 13">
    <name type="scientific">Coccomyxa subellipsoidea</name>
    <dbReference type="NCBI Taxonomy" id="248742"/>
    <lineage>
        <taxon>Eukaryota</taxon>
        <taxon>Viridiplantae</taxon>
        <taxon>Chlorophyta</taxon>
        <taxon>core chlorophytes</taxon>
        <taxon>Trebouxiophyceae</taxon>
        <taxon>Trebouxiophyceae incertae sedis</taxon>
        <taxon>Coccomyxaceae</taxon>
        <taxon>Coccomyxa</taxon>
    </lineage>
</organism>
<dbReference type="Gene3D" id="3.40.50.1010">
    <property type="entry name" value="5'-nuclease"/>
    <property type="match status" value="1"/>
</dbReference>
<keyword evidence="5" id="KW-0378">Hydrolase</keyword>
<dbReference type="PANTHER" id="PTHR12814">
    <property type="entry name" value="RNA-BINDING PROTEIN NOB1"/>
    <property type="match status" value="1"/>
</dbReference>
<feature type="compositionally biased region" description="Acidic residues" evidence="9">
    <location>
        <begin position="263"/>
        <end position="272"/>
    </location>
</feature>
<feature type="region of interest" description="Disordered" evidence="9">
    <location>
        <begin position="1"/>
        <end position="27"/>
    </location>
</feature>
<dbReference type="PANTHER" id="PTHR12814:SF2">
    <property type="entry name" value="RNA-BINDING PROTEIN NOB1"/>
    <property type="match status" value="1"/>
</dbReference>
<dbReference type="CDD" id="cd09876">
    <property type="entry name" value="PIN_Nob1-like"/>
    <property type="match status" value="1"/>
</dbReference>
<dbReference type="SUPFAM" id="SSF144206">
    <property type="entry name" value="NOB1 zinc finger-like"/>
    <property type="match status" value="1"/>
</dbReference>
<keyword evidence="3" id="KW-0540">Nuclease</keyword>
<dbReference type="InterPro" id="IPR017117">
    <property type="entry name" value="Nob1_euk"/>
</dbReference>
<feature type="region of interest" description="Disordered" evidence="9">
    <location>
        <begin position="187"/>
        <end position="218"/>
    </location>
</feature>
<dbReference type="Proteomes" id="UP001491310">
    <property type="component" value="Unassembled WGS sequence"/>
</dbReference>
<keyword evidence="7 8" id="KW-0539">Nucleus</keyword>
<keyword evidence="13" id="KW-1185">Reference proteome</keyword>
<feature type="compositionally biased region" description="Low complexity" evidence="9">
    <location>
        <begin position="13"/>
        <end position="26"/>
    </location>
</feature>
<dbReference type="Pfam" id="PF08772">
    <property type="entry name" value="Zn_ribbon_NOB1"/>
    <property type="match status" value="1"/>
</dbReference>
<evidence type="ECO:0000256" key="1">
    <source>
        <dbReference type="ARBA" id="ARBA00004123"/>
    </source>
</evidence>
<keyword evidence="6 8" id="KW-0862">Zinc</keyword>
<dbReference type="InterPro" id="IPR014881">
    <property type="entry name" value="NOB1_Zn-bd"/>
</dbReference>
<dbReference type="InterPro" id="IPR033411">
    <property type="entry name" value="Ribonuclease_PIN"/>
</dbReference>
<evidence type="ECO:0000259" key="11">
    <source>
        <dbReference type="Pfam" id="PF17146"/>
    </source>
</evidence>
<dbReference type="InterPro" id="IPR039907">
    <property type="entry name" value="NOB1"/>
</dbReference>
<dbReference type="EMBL" id="JALJOT010000004">
    <property type="protein sequence ID" value="KAK9915522.1"/>
    <property type="molecule type" value="Genomic_DNA"/>
</dbReference>
<dbReference type="PIRSF" id="PIRSF037125">
    <property type="entry name" value="D-site_20S_pre-rRNA_nuclease"/>
    <property type="match status" value="1"/>
</dbReference>
<evidence type="ECO:0000256" key="7">
    <source>
        <dbReference type="ARBA" id="ARBA00023242"/>
    </source>
</evidence>
<gene>
    <name evidence="12" type="ORF">WJX75_000206</name>
</gene>
<feature type="compositionally biased region" description="Acidic residues" evidence="9">
    <location>
        <begin position="280"/>
        <end position="292"/>
    </location>
</feature>
<dbReference type="Pfam" id="PF17146">
    <property type="entry name" value="PIN_6"/>
    <property type="match status" value="1"/>
</dbReference>
<feature type="domain" description="Nin one binding (NOB1) Zn-ribbon-like" evidence="10">
    <location>
        <begin position="353"/>
        <end position="422"/>
    </location>
</feature>
<evidence type="ECO:0000256" key="2">
    <source>
        <dbReference type="ARBA" id="ARBA00005858"/>
    </source>
</evidence>
<proteinExistence type="inferred from homology"/>
<protein>
    <recommendedName>
        <fullName evidence="14">20S-pre-rRNA D-site endonuclease NOB1</fullName>
    </recommendedName>
</protein>
<evidence type="ECO:0000256" key="6">
    <source>
        <dbReference type="ARBA" id="ARBA00022833"/>
    </source>
</evidence>
<dbReference type="InterPro" id="IPR036283">
    <property type="entry name" value="NOB1_Zf-like_sf"/>
</dbReference>
<dbReference type="Gene3D" id="6.20.210.10">
    <property type="entry name" value="Nin one binding (NOB1), Zn-ribbon-like"/>
    <property type="match status" value="1"/>
</dbReference>
<feature type="domain" description="Ribonuclease PIN" evidence="11">
    <location>
        <begin position="32"/>
        <end position="117"/>
    </location>
</feature>
<reference evidence="12 13" key="1">
    <citation type="journal article" date="2024" name="Nat. Commun.">
        <title>Phylogenomics reveals the evolutionary origins of lichenization in chlorophyte algae.</title>
        <authorList>
            <person name="Puginier C."/>
            <person name="Libourel C."/>
            <person name="Otte J."/>
            <person name="Skaloud P."/>
            <person name="Haon M."/>
            <person name="Grisel S."/>
            <person name="Petersen M."/>
            <person name="Berrin J.G."/>
            <person name="Delaux P.M."/>
            <person name="Dal Grande F."/>
            <person name="Keller J."/>
        </authorList>
    </citation>
    <scope>NUCLEOTIDE SEQUENCE [LARGE SCALE GENOMIC DNA]</scope>
    <source>
        <strain evidence="12 13">SAG 216-7</strain>
    </source>
</reference>
<comment type="caution">
    <text evidence="12">The sequence shown here is derived from an EMBL/GenBank/DDBJ whole genome shotgun (WGS) entry which is preliminary data.</text>
</comment>
<evidence type="ECO:0000259" key="10">
    <source>
        <dbReference type="Pfam" id="PF08772"/>
    </source>
</evidence>
<evidence type="ECO:0000256" key="5">
    <source>
        <dbReference type="ARBA" id="ARBA00022801"/>
    </source>
</evidence>
<evidence type="ECO:0000256" key="9">
    <source>
        <dbReference type="SAM" id="MobiDB-lite"/>
    </source>
</evidence>
<accession>A0ABR2YV51</accession>
<keyword evidence="4 8" id="KW-0479">Metal-binding</keyword>
<evidence type="ECO:0000256" key="3">
    <source>
        <dbReference type="ARBA" id="ARBA00022722"/>
    </source>
</evidence>
<comment type="subcellular location">
    <subcellularLocation>
        <location evidence="1">Nucleus</location>
    </subcellularLocation>
</comment>
<evidence type="ECO:0000313" key="12">
    <source>
        <dbReference type="EMBL" id="KAK9915522.1"/>
    </source>
</evidence>
<evidence type="ECO:0000256" key="8">
    <source>
        <dbReference type="PIRNR" id="PIRNR037125"/>
    </source>
</evidence>
<evidence type="ECO:0008006" key="14">
    <source>
        <dbReference type="Google" id="ProtNLM"/>
    </source>
</evidence>
<evidence type="ECO:0000313" key="13">
    <source>
        <dbReference type="Proteomes" id="UP001491310"/>
    </source>
</evidence>
<feature type="compositionally biased region" description="Low complexity" evidence="9">
    <location>
        <begin position="200"/>
        <end position="211"/>
    </location>
</feature>
<evidence type="ECO:0000256" key="4">
    <source>
        <dbReference type="ARBA" id="ARBA00022723"/>
    </source>
</evidence>
<sequence>MSWAAVAKKEPEPAAAQQSAEAPAAQTNSTAVIDANAIIAGMRMDGFAQQLCTIPEVLQEIRDRKSREILENFAHNIKTIHPTEESIKAVMAFARASGELHSLSTVDIKLIALAHTLEVATHGHVNVHSAPPPPRVHSKASVSVKKLPGWGEEGADWDALDQATQDSQQSQGDSRISFKIEALNLEDSSYVGEENDVEPAEAGAAEQGSAEEQGDDGEWELAAVSANAARRRRRKQVRYDARVAANSLAEAAGQPPDSTLGGVDDDASTSEDEGTHGDEEGAEAEVSDDEAVDNAASHPEDSKASEDGAADEQQQEQGEASTSSVVCVTADFAMQNVILQMGLRLASPDGRRIQQTRRWALRCSACSEVSNEVGRLFCGKCGNAALQKVEVVVGPLGTEQYGVRKKHILRGTRFPLPKPKGGKNKKDPILREDVLLQRVPQLRAKKKEAADPFAPEFGVETWHQRNSALPAHVKAAAAALAVWKHNPNERKHIRTNRRK</sequence>
<name>A0ABR2YV51_9CHLO</name>